<dbReference type="EMBL" id="FXAO01000001">
    <property type="protein sequence ID" value="SMG08935.1"/>
    <property type="molecule type" value="Genomic_DNA"/>
</dbReference>
<accession>A0A1X7I4G7</accession>
<dbReference type="SUPFAM" id="SSF51206">
    <property type="entry name" value="cAMP-binding domain-like"/>
    <property type="match status" value="1"/>
</dbReference>
<dbReference type="Pfam" id="PF00027">
    <property type="entry name" value="cNMP_binding"/>
    <property type="match status" value="1"/>
</dbReference>
<dbReference type="InterPro" id="IPR018490">
    <property type="entry name" value="cNMP-bd_dom_sf"/>
</dbReference>
<organism evidence="2 3">
    <name type="scientific">Arenibacter troitsensis</name>
    <dbReference type="NCBI Taxonomy" id="188872"/>
    <lineage>
        <taxon>Bacteria</taxon>
        <taxon>Pseudomonadati</taxon>
        <taxon>Bacteroidota</taxon>
        <taxon>Flavobacteriia</taxon>
        <taxon>Flavobacteriales</taxon>
        <taxon>Flavobacteriaceae</taxon>
        <taxon>Arenibacter</taxon>
    </lineage>
</organism>
<sequence>MSAPNRLHLNLFILIYLNEIVPLSAELKSFLTNKIKRTVYAKNEIISKEGEICNKLYVIKKGLVRGYCVSDNVDVTTWISFDSEIFTSITGFFKNEPASENIQCLEVTHCEYLEFRDYQYCLKNFPEMREINRIMLVEYYIHAEKRAFMTRIPSAQKRLAYFFKNANPKMTKRIPKKYLASFLAMRPETLSRLFNE</sequence>
<evidence type="ECO:0000259" key="1">
    <source>
        <dbReference type="PROSITE" id="PS50042"/>
    </source>
</evidence>
<keyword evidence="2" id="KW-0418">Kinase</keyword>
<evidence type="ECO:0000313" key="3">
    <source>
        <dbReference type="Proteomes" id="UP000193420"/>
    </source>
</evidence>
<keyword evidence="2" id="KW-0808">Transferase</keyword>
<dbReference type="Gene3D" id="2.60.120.10">
    <property type="entry name" value="Jelly Rolls"/>
    <property type="match status" value="1"/>
</dbReference>
<dbReference type="GO" id="GO:0016301">
    <property type="term" value="F:kinase activity"/>
    <property type="evidence" value="ECO:0007669"/>
    <property type="project" value="UniProtKB-KW"/>
</dbReference>
<feature type="domain" description="Cyclic nucleotide-binding" evidence="1">
    <location>
        <begin position="19"/>
        <end position="130"/>
    </location>
</feature>
<dbReference type="STRING" id="188872.SAMN03080602_00392"/>
<name>A0A1X7I4G7_9FLAO</name>
<evidence type="ECO:0000313" key="2">
    <source>
        <dbReference type="EMBL" id="SMG08935.1"/>
    </source>
</evidence>
<reference evidence="3" key="1">
    <citation type="submission" date="2017-04" db="EMBL/GenBank/DDBJ databases">
        <authorList>
            <person name="Varghese N."/>
            <person name="Submissions S."/>
        </authorList>
    </citation>
    <scope>NUCLEOTIDE SEQUENCE [LARGE SCALE GENOMIC DNA]</scope>
    <source>
        <strain evidence="3">DSM 19835</strain>
    </source>
</reference>
<dbReference type="AlphaFoldDB" id="A0A1X7I4G7"/>
<protein>
    <submittedName>
        <fullName evidence="2">cAMP-binding domain of CRP or a regulatory subunit of cAMP-dependent protein kinases</fullName>
    </submittedName>
</protein>
<gene>
    <name evidence="2" type="ORF">SAMN03080602_00392</name>
</gene>
<proteinExistence type="predicted"/>
<keyword evidence="3" id="KW-1185">Reference proteome</keyword>
<dbReference type="InterPro" id="IPR000595">
    <property type="entry name" value="cNMP-bd_dom"/>
</dbReference>
<dbReference type="InterPro" id="IPR014710">
    <property type="entry name" value="RmlC-like_jellyroll"/>
</dbReference>
<dbReference type="OrthoDB" id="680421at2"/>
<dbReference type="Proteomes" id="UP000193420">
    <property type="component" value="Unassembled WGS sequence"/>
</dbReference>
<dbReference type="CDD" id="cd00038">
    <property type="entry name" value="CAP_ED"/>
    <property type="match status" value="1"/>
</dbReference>
<dbReference type="PROSITE" id="PS50042">
    <property type="entry name" value="CNMP_BINDING_3"/>
    <property type="match status" value="1"/>
</dbReference>